<accession>D2RE73</accession>
<dbReference type="InterPro" id="IPR036390">
    <property type="entry name" value="WH_DNA-bd_sf"/>
</dbReference>
<organism evidence="2 3">
    <name type="scientific">Archaeoglobus profundus (strain DSM 5631 / JCM 9629 / NBRC 100127 / Av18)</name>
    <dbReference type="NCBI Taxonomy" id="572546"/>
    <lineage>
        <taxon>Archaea</taxon>
        <taxon>Methanobacteriati</taxon>
        <taxon>Methanobacteriota</taxon>
        <taxon>Archaeoglobi</taxon>
        <taxon>Archaeoglobales</taxon>
        <taxon>Archaeoglobaceae</taxon>
        <taxon>Archaeoglobus</taxon>
    </lineage>
</organism>
<evidence type="ECO:0000313" key="3">
    <source>
        <dbReference type="Proteomes" id="UP000001901"/>
    </source>
</evidence>
<dbReference type="Gene3D" id="1.10.10.10">
    <property type="entry name" value="Winged helix-like DNA-binding domain superfamily/Winged helix DNA-binding domain"/>
    <property type="match status" value="1"/>
</dbReference>
<dbReference type="PaxDb" id="572546-Arcpr_1368"/>
<dbReference type="EMBL" id="CP001857">
    <property type="protein sequence ID" value="ADB58417.1"/>
    <property type="molecule type" value="Genomic_DNA"/>
</dbReference>
<dbReference type="KEGG" id="apo:Arcpr_1368"/>
<dbReference type="Pfam" id="PF14947">
    <property type="entry name" value="HTH_45"/>
    <property type="match status" value="1"/>
</dbReference>
<sequence length="90" mass="10698">MELEHKLKRCKIVFHPNTVKILLILKKFREGLCFTELMLSLRMNPSVLSRYIRHLMEIGAVKKYDGRYVVTEKGVELFSRIEKVFEVLDE</sequence>
<dbReference type="HOGENOM" id="CLU_2433682_0_0_2"/>
<protein>
    <submittedName>
        <fullName evidence="2">Transcriptional regulator, ArsR family</fullName>
    </submittedName>
</protein>
<gene>
    <name evidence="2" type="ordered locus">Arcpr_1368</name>
</gene>
<keyword evidence="3" id="KW-1185">Reference proteome</keyword>
<feature type="domain" description="ArnR1-like winged helix-turn-helix" evidence="1">
    <location>
        <begin position="22"/>
        <end position="87"/>
    </location>
</feature>
<dbReference type="InterPro" id="IPR036388">
    <property type="entry name" value="WH-like_DNA-bd_sf"/>
</dbReference>
<dbReference type="RefSeq" id="WP_012940753.1">
    <property type="nucleotide sequence ID" value="NC_013741.1"/>
</dbReference>
<dbReference type="AlphaFoldDB" id="D2RE73"/>
<proteinExistence type="predicted"/>
<dbReference type="STRING" id="572546.Arcpr_1368"/>
<name>D2RE73_ARCPA</name>
<dbReference type="SUPFAM" id="SSF46785">
    <property type="entry name" value="Winged helix' DNA-binding domain"/>
    <property type="match status" value="1"/>
</dbReference>
<dbReference type="InterPro" id="IPR038723">
    <property type="entry name" value="ArnR1-like_HTH"/>
</dbReference>
<reference evidence="2 3" key="1">
    <citation type="journal article" date="2010" name="Stand. Genomic Sci.">
        <title>Complete genome sequence of Archaeoglobus profundus type strain (AV18).</title>
        <authorList>
            <person name="von Jan M."/>
            <person name="Lapidus A."/>
            <person name="Del Rio T.G."/>
            <person name="Copeland A."/>
            <person name="Tice H."/>
            <person name="Cheng J.F."/>
            <person name="Lucas S."/>
            <person name="Chen F."/>
            <person name="Nolan M."/>
            <person name="Goodwin L."/>
            <person name="Han C."/>
            <person name="Pitluck S."/>
            <person name="Liolios K."/>
            <person name="Ivanova N."/>
            <person name="Mavromatis K."/>
            <person name="Ovchinnikova G."/>
            <person name="Chertkov O."/>
            <person name="Pati A."/>
            <person name="Chen A."/>
            <person name="Palaniappan K."/>
            <person name="Land M."/>
            <person name="Hauser L."/>
            <person name="Chang Y.J."/>
            <person name="Jeffries C.D."/>
            <person name="Saunders E."/>
            <person name="Brettin T."/>
            <person name="Detter J.C."/>
            <person name="Chain P."/>
            <person name="Eichinger K."/>
            <person name="Huber H."/>
            <person name="Spring S."/>
            <person name="Rohde M."/>
            <person name="Goker M."/>
            <person name="Wirth R."/>
            <person name="Woyke T."/>
            <person name="Bristow J."/>
            <person name="Eisen J.A."/>
            <person name="Markowitz V."/>
            <person name="Hugenholtz P."/>
            <person name="Kyrpides N.C."/>
            <person name="Klenk H.P."/>
        </authorList>
    </citation>
    <scope>NUCLEOTIDE SEQUENCE [LARGE SCALE GENOMIC DNA]</scope>
    <source>
        <strain evidence="3">DSM 5631 / JCM 9629 / NBRC 100127 / Av18</strain>
    </source>
</reference>
<dbReference type="GeneID" id="32159834"/>
<dbReference type="eggNOG" id="arCOG01055">
    <property type="taxonomic scope" value="Archaea"/>
</dbReference>
<evidence type="ECO:0000313" key="2">
    <source>
        <dbReference type="EMBL" id="ADB58417.1"/>
    </source>
</evidence>
<evidence type="ECO:0000259" key="1">
    <source>
        <dbReference type="Pfam" id="PF14947"/>
    </source>
</evidence>
<dbReference type="Proteomes" id="UP000001901">
    <property type="component" value="Chromosome"/>
</dbReference>